<dbReference type="PANTHER" id="PTHR36128">
    <property type="entry name" value="COILED-COIL DOMAIN-CONTAINING PROTEIN 117"/>
    <property type="match status" value="1"/>
</dbReference>
<dbReference type="OMA" id="XIIDEDE"/>
<keyword evidence="3" id="KW-1185">Reference proteome</keyword>
<dbReference type="HOGENOM" id="CLU_083045_0_0_1"/>
<dbReference type="Pfam" id="PF15810">
    <property type="entry name" value="CCDC117"/>
    <property type="match status" value="1"/>
</dbReference>
<dbReference type="eggNOG" id="ENOG502S42Q">
    <property type="taxonomic scope" value="Eukaryota"/>
</dbReference>
<reference evidence="2" key="1">
    <citation type="submission" date="2025-08" db="UniProtKB">
        <authorList>
            <consortium name="Ensembl"/>
        </authorList>
    </citation>
    <scope>IDENTIFICATION</scope>
    <source>
        <strain evidence="2">Glennie</strain>
    </source>
</reference>
<sequence length="150" mass="17052">MDQTTGDQQCEVARRKLQEIEERLIDEDEEVEADRSVSNLPTLIMSDALKTGLKRELDEVLTKKIIESMNRPSMELVLWKPLPEILSDKPKRLSGVKNFPQETRKGRAKPGVAGANFHQRNELFSEARSAEIPLYNSLEPAGCTEEEMEL</sequence>
<dbReference type="AlphaFoldDB" id="F7FX65"/>
<dbReference type="PANTHER" id="PTHR36128:SF1">
    <property type="entry name" value="COILED-COIL DOMAIN-CONTAINING PROTEIN 117"/>
    <property type="match status" value="1"/>
</dbReference>
<evidence type="ECO:0008006" key="4">
    <source>
        <dbReference type="Google" id="ProtNLM"/>
    </source>
</evidence>
<dbReference type="Bgee" id="ENSOANG00000008818">
    <property type="expression patterns" value="Expressed in endometrium and 8 other cell types or tissues"/>
</dbReference>
<dbReference type="FunCoup" id="F7FX65">
    <property type="interactions" value="413"/>
</dbReference>
<name>F7FX65_ORNAN</name>
<dbReference type="InParanoid" id="F7FX65"/>
<dbReference type="GeneTree" id="ENSGT00390000005772"/>
<accession>F7FX65</accession>
<proteinExistence type="predicted"/>
<feature type="region of interest" description="Disordered" evidence="1">
    <location>
        <begin position="90"/>
        <end position="116"/>
    </location>
</feature>
<dbReference type="Proteomes" id="UP000002279">
    <property type="component" value="Unplaced"/>
</dbReference>
<dbReference type="Ensembl" id="ENSOANT00000014050.2">
    <property type="protein sequence ID" value="ENSOANP00000014047.2"/>
    <property type="gene ID" value="ENSOANG00000008818.3"/>
</dbReference>
<evidence type="ECO:0000256" key="1">
    <source>
        <dbReference type="SAM" id="MobiDB-lite"/>
    </source>
</evidence>
<evidence type="ECO:0000313" key="2">
    <source>
        <dbReference type="Ensembl" id="ENSOANP00000014047.2"/>
    </source>
</evidence>
<evidence type="ECO:0000313" key="3">
    <source>
        <dbReference type="Proteomes" id="UP000002279"/>
    </source>
</evidence>
<organism evidence="2 3">
    <name type="scientific">Ornithorhynchus anatinus</name>
    <name type="common">Duckbill platypus</name>
    <dbReference type="NCBI Taxonomy" id="9258"/>
    <lineage>
        <taxon>Eukaryota</taxon>
        <taxon>Metazoa</taxon>
        <taxon>Chordata</taxon>
        <taxon>Craniata</taxon>
        <taxon>Vertebrata</taxon>
        <taxon>Euteleostomi</taxon>
        <taxon>Mammalia</taxon>
        <taxon>Monotremata</taxon>
        <taxon>Ornithorhynchidae</taxon>
        <taxon>Ornithorhynchus</taxon>
    </lineage>
</organism>
<dbReference type="STRING" id="9258.ENSOANP00000014047"/>
<reference evidence="2" key="2">
    <citation type="submission" date="2025-09" db="UniProtKB">
        <authorList>
            <consortium name="Ensembl"/>
        </authorList>
    </citation>
    <scope>IDENTIFICATION</scope>
    <source>
        <strain evidence="2">Glennie</strain>
    </source>
</reference>
<dbReference type="InterPro" id="IPR031630">
    <property type="entry name" value="CCDC117"/>
</dbReference>
<protein>
    <recommendedName>
        <fullName evidence="4">Coiled-coil domain containing 117</fullName>
    </recommendedName>
</protein>